<evidence type="ECO:0000313" key="2">
    <source>
        <dbReference type="EMBL" id="GIQ80654.1"/>
    </source>
</evidence>
<evidence type="ECO:0000256" key="1">
    <source>
        <dbReference type="SAM" id="MobiDB-lite"/>
    </source>
</evidence>
<dbReference type="EMBL" id="BDIP01000214">
    <property type="protein sequence ID" value="GIQ80654.1"/>
    <property type="molecule type" value="Genomic_DNA"/>
</dbReference>
<organism evidence="2 3">
    <name type="scientific">Kipferlia bialata</name>
    <dbReference type="NCBI Taxonomy" id="797122"/>
    <lineage>
        <taxon>Eukaryota</taxon>
        <taxon>Metamonada</taxon>
        <taxon>Carpediemonas-like organisms</taxon>
        <taxon>Kipferlia</taxon>
    </lineage>
</organism>
<keyword evidence="3" id="KW-1185">Reference proteome</keyword>
<feature type="region of interest" description="Disordered" evidence="1">
    <location>
        <begin position="37"/>
        <end position="66"/>
    </location>
</feature>
<dbReference type="Proteomes" id="UP000265618">
    <property type="component" value="Unassembled WGS sequence"/>
</dbReference>
<name>A0A9K3GE62_9EUKA</name>
<reference evidence="2 3" key="1">
    <citation type="journal article" date="2018" name="PLoS ONE">
        <title>The draft genome of Kipferlia bialata reveals reductive genome evolution in fornicate parasites.</title>
        <authorList>
            <person name="Tanifuji G."/>
            <person name="Takabayashi S."/>
            <person name="Kume K."/>
            <person name="Takagi M."/>
            <person name="Nakayama T."/>
            <person name="Kamikawa R."/>
            <person name="Inagaki Y."/>
            <person name="Hashimoto T."/>
        </authorList>
    </citation>
    <scope>NUCLEOTIDE SEQUENCE [LARGE SCALE GENOMIC DNA]</scope>
    <source>
        <strain evidence="2">NY0173</strain>
    </source>
</reference>
<protein>
    <submittedName>
        <fullName evidence="2">Uncharacterized protein</fullName>
    </submittedName>
</protein>
<comment type="caution">
    <text evidence="2">The sequence shown here is derived from an EMBL/GenBank/DDBJ whole genome shotgun (WGS) entry which is preliminary data.</text>
</comment>
<dbReference type="AlphaFoldDB" id="A0A9K3GE62"/>
<evidence type="ECO:0000313" key="3">
    <source>
        <dbReference type="Proteomes" id="UP000265618"/>
    </source>
</evidence>
<accession>A0A9K3GE62</accession>
<sequence length="120" mass="13325">MYILSALTRHCDHITPPAYAPHLAHCLQKDEVPKDKMKTQTLNRKAEKPPLAGASSEGADKAETDEATADMHVTRLFVVTSDVGVVCCTACNSMFLETEYERYVVRHEACPFCQSPDIQV</sequence>
<feature type="compositionally biased region" description="Basic and acidic residues" evidence="1">
    <location>
        <begin position="37"/>
        <end position="48"/>
    </location>
</feature>
<gene>
    <name evidence="2" type="ORF">KIPB_001485</name>
</gene>
<proteinExistence type="predicted"/>